<evidence type="ECO:0000256" key="2">
    <source>
        <dbReference type="ARBA" id="ARBA00022771"/>
    </source>
</evidence>
<dbReference type="GO" id="GO:0008270">
    <property type="term" value="F:zinc ion binding"/>
    <property type="evidence" value="ECO:0007669"/>
    <property type="project" value="UniProtKB-KW"/>
</dbReference>
<accession>A0A1Y1LL55</accession>
<dbReference type="InterPro" id="IPR026516">
    <property type="entry name" value="THAP1/10"/>
</dbReference>
<reference evidence="9 10" key="2">
    <citation type="journal article" date="2018" name="Elife">
        <title>Firefly genomes illuminate parallel origins of bioluminescence in beetles.</title>
        <authorList>
            <person name="Fallon T.R."/>
            <person name="Lower S.E."/>
            <person name="Chang C.H."/>
            <person name="Bessho-Uehara M."/>
            <person name="Martin G.J."/>
            <person name="Bewick A.J."/>
            <person name="Behringer M."/>
            <person name="Debat H.J."/>
            <person name="Wong I."/>
            <person name="Day J.C."/>
            <person name="Suvorov A."/>
            <person name="Silva C.J."/>
            <person name="Stanger-Hall K.F."/>
            <person name="Hall D.W."/>
            <person name="Schmitz R.J."/>
            <person name="Nelson D.R."/>
            <person name="Lewis S.M."/>
            <person name="Shigenobu S."/>
            <person name="Bybee S.M."/>
            <person name="Larracuente A.M."/>
            <person name="Oba Y."/>
            <person name="Weng J.K."/>
        </authorList>
    </citation>
    <scope>NUCLEOTIDE SEQUENCE [LARGE SCALE GENOMIC DNA]</scope>
    <source>
        <strain evidence="9">1611_PpyrPB1</strain>
        <tissue evidence="9">Whole body</tissue>
    </source>
</reference>
<evidence type="ECO:0000256" key="1">
    <source>
        <dbReference type="ARBA" id="ARBA00022723"/>
    </source>
</evidence>
<dbReference type="Gene3D" id="6.20.210.20">
    <property type="entry name" value="THAP domain"/>
    <property type="match status" value="1"/>
</dbReference>
<evidence type="ECO:0000259" key="7">
    <source>
        <dbReference type="PROSITE" id="PS50950"/>
    </source>
</evidence>
<evidence type="ECO:0000256" key="4">
    <source>
        <dbReference type="ARBA" id="ARBA00023125"/>
    </source>
</evidence>
<dbReference type="GO" id="GO:0043565">
    <property type="term" value="F:sequence-specific DNA binding"/>
    <property type="evidence" value="ECO:0007669"/>
    <property type="project" value="InterPro"/>
</dbReference>
<dbReference type="PANTHER" id="PTHR46600">
    <property type="entry name" value="THAP DOMAIN-CONTAINING"/>
    <property type="match status" value="1"/>
</dbReference>
<dbReference type="PANTHER" id="PTHR46600:SF11">
    <property type="entry name" value="THAP DOMAIN-CONTAINING PROTEIN 10"/>
    <property type="match status" value="1"/>
</dbReference>
<dbReference type="SUPFAM" id="SSF57716">
    <property type="entry name" value="Glucocorticoid receptor-like (DNA-binding domain)"/>
    <property type="match status" value="1"/>
</dbReference>
<reference evidence="8" key="1">
    <citation type="journal article" date="2016" name="Sci. Rep.">
        <title>Molecular characterization of firefly nuptial gifts: a multi-omics approach sheds light on postcopulatory sexual selection.</title>
        <authorList>
            <person name="Al-Wathiqui N."/>
            <person name="Fallon T.R."/>
            <person name="South A."/>
            <person name="Weng J.K."/>
            <person name="Lewis S.M."/>
        </authorList>
    </citation>
    <scope>NUCLEOTIDE SEQUENCE</scope>
</reference>
<dbReference type="SMART" id="SM00692">
    <property type="entry name" value="DM3"/>
    <property type="match status" value="1"/>
</dbReference>
<evidence type="ECO:0000256" key="3">
    <source>
        <dbReference type="ARBA" id="ARBA00022833"/>
    </source>
</evidence>
<dbReference type="EMBL" id="GEZM01052605">
    <property type="protein sequence ID" value="JAV74389.1"/>
    <property type="molecule type" value="Transcribed_RNA"/>
</dbReference>
<dbReference type="InterPro" id="IPR006612">
    <property type="entry name" value="THAP_Znf"/>
</dbReference>
<keyword evidence="4 5" id="KW-0238">DNA-binding</keyword>
<dbReference type="AlphaFoldDB" id="A0A1Y1LL55"/>
<dbReference type="EMBL" id="GEZM01052604">
    <property type="protein sequence ID" value="JAV74390.1"/>
    <property type="molecule type" value="Transcribed_RNA"/>
</dbReference>
<dbReference type="SMART" id="SM00980">
    <property type="entry name" value="THAP"/>
    <property type="match status" value="1"/>
</dbReference>
<reference evidence="9" key="3">
    <citation type="submission" date="2019-08" db="EMBL/GenBank/DDBJ databases">
        <authorList>
            <consortium name="Photinus pyralis genome working group"/>
            <person name="Fallon T.R."/>
            <person name="Sander Lower S.E."/>
            <person name="Weng J.-K."/>
        </authorList>
    </citation>
    <scope>NUCLEOTIDE SEQUENCE</scope>
    <source>
        <strain evidence="9">1611_PpyrPB1</strain>
        <tissue evidence="9">Whole body</tissue>
    </source>
</reference>
<feature type="region of interest" description="Disordered" evidence="6">
    <location>
        <begin position="93"/>
        <end position="117"/>
    </location>
</feature>
<proteinExistence type="predicted"/>
<evidence type="ECO:0000256" key="5">
    <source>
        <dbReference type="PROSITE-ProRule" id="PRU00309"/>
    </source>
</evidence>
<name>A0A1Y1LL55_PHOPY</name>
<dbReference type="InParanoid" id="A0A1Y1LL55"/>
<gene>
    <name evidence="9" type="ORF">PPYR_11846</name>
</gene>
<keyword evidence="3" id="KW-0862">Zinc</keyword>
<evidence type="ECO:0000256" key="6">
    <source>
        <dbReference type="SAM" id="MobiDB-lite"/>
    </source>
</evidence>
<organism evidence="8">
    <name type="scientific">Photinus pyralis</name>
    <name type="common">Common eastern firefly</name>
    <name type="synonym">Lampyris pyralis</name>
    <dbReference type="NCBI Taxonomy" id="7054"/>
    <lineage>
        <taxon>Eukaryota</taxon>
        <taxon>Metazoa</taxon>
        <taxon>Ecdysozoa</taxon>
        <taxon>Arthropoda</taxon>
        <taxon>Hexapoda</taxon>
        <taxon>Insecta</taxon>
        <taxon>Pterygota</taxon>
        <taxon>Neoptera</taxon>
        <taxon>Endopterygota</taxon>
        <taxon>Coleoptera</taxon>
        <taxon>Polyphaga</taxon>
        <taxon>Elateriformia</taxon>
        <taxon>Elateroidea</taxon>
        <taxon>Lampyridae</taxon>
        <taxon>Lampyrinae</taxon>
        <taxon>Photinus</taxon>
    </lineage>
</organism>
<evidence type="ECO:0000313" key="8">
    <source>
        <dbReference type="EMBL" id="JAV74389.1"/>
    </source>
</evidence>
<keyword evidence="1" id="KW-0479">Metal-binding</keyword>
<dbReference type="Pfam" id="PF05485">
    <property type="entry name" value="THAP"/>
    <property type="match status" value="1"/>
</dbReference>
<sequence length="117" mass="13431">MGGGKRCSVASCKSQDEKNGDLSFFSFPKDSQRQSEWINKCNRTDIFNPQFARICSLHFLPIHFERNLKAELLNLPCRKKLKPDAIPTQLLKTNDSPLEITSREEKVPAKRRKLGKL</sequence>
<protein>
    <recommendedName>
        <fullName evidence="7">THAP-type domain-containing protein</fullName>
    </recommendedName>
</protein>
<dbReference type="EMBL" id="VVIM01000008">
    <property type="protein sequence ID" value="KAB0795007.1"/>
    <property type="molecule type" value="Genomic_DNA"/>
</dbReference>
<keyword evidence="2 5" id="KW-0863">Zinc-finger</keyword>
<evidence type="ECO:0000313" key="9">
    <source>
        <dbReference type="EMBL" id="KAB0795007.1"/>
    </source>
</evidence>
<feature type="domain" description="THAP-type" evidence="7">
    <location>
        <begin position="1"/>
        <end position="90"/>
    </location>
</feature>
<dbReference type="InterPro" id="IPR038441">
    <property type="entry name" value="THAP_Znf_sf"/>
</dbReference>
<keyword evidence="10" id="KW-1185">Reference proteome</keyword>
<evidence type="ECO:0000313" key="10">
    <source>
        <dbReference type="Proteomes" id="UP000327044"/>
    </source>
</evidence>
<dbReference type="Proteomes" id="UP000327044">
    <property type="component" value="Unassembled WGS sequence"/>
</dbReference>
<dbReference type="PROSITE" id="PS50950">
    <property type="entry name" value="ZF_THAP"/>
    <property type="match status" value="1"/>
</dbReference>